<evidence type="ECO:0000259" key="4">
    <source>
        <dbReference type="Pfam" id="PF05175"/>
    </source>
</evidence>
<feature type="domain" description="Methyltransferase small" evidence="4">
    <location>
        <begin position="56"/>
        <end position="185"/>
    </location>
</feature>
<dbReference type="Gene3D" id="3.40.50.150">
    <property type="entry name" value="Vaccinia Virus protein VP39"/>
    <property type="match status" value="1"/>
</dbReference>
<dbReference type="AlphaFoldDB" id="A0A7W5H9P9"/>
<evidence type="ECO:0000313" key="5">
    <source>
        <dbReference type="EMBL" id="MBB3210355.1"/>
    </source>
</evidence>
<dbReference type="PANTHER" id="PTHR47816">
    <property type="entry name" value="RIBOSOMAL RNA SMALL SUBUNIT METHYLTRANSFERASE C"/>
    <property type="match status" value="1"/>
</dbReference>
<dbReference type="Pfam" id="PF05175">
    <property type="entry name" value="MTS"/>
    <property type="match status" value="1"/>
</dbReference>
<evidence type="ECO:0000256" key="1">
    <source>
        <dbReference type="ARBA" id="ARBA00022603"/>
    </source>
</evidence>
<keyword evidence="2" id="KW-0808">Transferase</keyword>
<dbReference type="PANTHER" id="PTHR47816:SF4">
    <property type="entry name" value="RIBOSOMAL RNA SMALL SUBUNIT METHYLTRANSFERASE C"/>
    <property type="match status" value="1"/>
</dbReference>
<dbReference type="Proteomes" id="UP000536179">
    <property type="component" value="Unassembled WGS sequence"/>
</dbReference>
<dbReference type="InterPro" id="IPR046977">
    <property type="entry name" value="RsmC/RlmG"/>
</dbReference>
<keyword evidence="1 5" id="KW-0489">Methyltransferase</keyword>
<gene>
    <name evidence="5" type="ORF">FHS27_006202</name>
</gene>
<accession>A0A7W5H9P9</accession>
<dbReference type="GO" id="GO:0032259">
    <property type="term" value="P:methylation"/>
    <property type="evidence" value="ECO:0007669"/>
    <property type="project" value="UniProtKB-KW"/>
</dbReference>
<keyword evidence="6" id="KW-1185">Reference proteome</keyword>
<dbReference type="SUPFAM" id="SSF53335">
    <property type="entry name" value="S-adenosyl-L-methionine-dependent methyltransferases"/>
    <property type="match status" value="1"/>
</dbReference>
<evidence type="ECO:0000256" key="2">
    <source>
        <dbReference type="ARBA" id="ARBA00022679"/>
    </source>
</evidence>
<sequence length="226" mass="25745">MLPVVQKTLFAMYYPYCGLVSRMLPNITLDGRKLRVLPGVYKPLDSEHHVVDFIAEGKRVLDVGCGSGVITVFAGLKSEHVTAIDISPQAIENTRQNCLAHNIENVTIKQSDMYREVDGERFDYIVSYPPLFEGSFKSDDRQWCTSSHFVEELFRGASDHLESEGKLVVLLPKKFRVSPVDLSEKYGLEFESAVPHHNRSIGNRLHALPYLHFNMNNHVFTFHRLP</sequence>
<dbReference type="RefSeq" id="WP_184309603.1">
    <property type="nucleotide sequence ID" value="NZ_JACHXU010000036.1"/>
</dbReference>
<evidence type="ECO:0000256" key="3">
    <source>
        <dbReference type="ARBA" id="ARBA00022691"/>
    </source>
</evidence>
<dbReference type="InterPro" id="IPR029063">
    <property type="entry name" value="SAM-dependent_MTases_sf"/>
</dbReference>
<proteinExistence type="predicted"/>
<dbReference type="InterPro" id="IPR007848">
    <property type="entry name" value="Small_mtfrase_dom"/>
</dbReference>
<organism evidence="5 6">
    <name type="scientific">Aporhodopirellula rubra</name>
    <dbReference type="NCBI Taxonomy" id="980271"/>
    <lineage>
        <taxon>Bacteria</taxon>
        <taxon>Pseudomonadati</taxon>
        <taxon>Planctomycetota</taxon>
        <taxon>Planctomycetia</taxon>
        <taxon>Pirellulales</taxon>
        <taxon>Pirellulaceae</taxon>
        <taxon>Aporhodopirellula</taxon>
    </lineage>
</organism>
<dbReference type="CDD" id="cd02440">
    <property type="entry name" value="AdoMet_MTases"/>
    <property type="match status" value="1"/>
</dbReference>
<evidence type="ECO:0000313" key="6">
    <source>
        <dbReference type="Proteomes" id="UP000536179"/>
    </source>
</evidence>
<protein>
    <submittedName>
        <fullName evidence="5">Methylase of polypeptide subunit release factors</fullName>
    </submittedName>
</protein>
<dbReference type="GO" id="GO:0008757">
    <property type="term" value="F:S-adenosylmethionine-dependent methyltransferase activity"/>
    <property type="evidence" value="ECO:0007669"/>
    <property type="project" value="InterPro"/>
</dbReference>
<dbReference type="EMBL" id="JACHXU010000036">
    <property type="protein sequence ID" value="MBB3210355.1"/>
    <property type="molecule type" value="Genomic_DNA"/>
</dbReference>
<comment type="caution">
    <text evidence="5">The sequence shown here is derived from an EMBL/GenBank/DDBJ whole genome shotgun (WGS) entry which is preliminary data.</text>
</comment>
<name>A0A7W5H9P9_9BACT</name>
<reference evidence="5 6" key="1">
    <citation type="submission" date="2020-08" db="EMBL/GenBank/DDBJ databases">
        <title>Genomic Encyclopedia of Type Strains, Phase III (KMG-III): the genomes of soil and plant-associated and newly described type strains.</title>
        <authorList>
            <person name="Whitman W."/>
        </authorList>
    </citation>
    <scope>NUCLEOTIDE SEQUENCE [LARGE SCALE GENOMIC DNA]</scope>
    <source>
        <strain evidence="5 6">CECT 8075</strain>
    </source>
</reference>
<keyword evidence="3" id="KW-0949">S-adenosyl-L-methionine</keyword>